<evidence type="ECO:0000256" key="3">
    <source>
        <dbReference type="ARBA" id="ARBA00023004"/>
    </source>
</evidence>
<keyword evidence="7" id="KW-1185">Reference proteome</keyword>
<evidence type="ECO:0000313" key="6">
    <source>
        <dbReference type="EMBL" id="KAK1356696.1"/>
    </source>
</evidence>
<proteinExistence type="inferred from homology"/>
<feature type="domain" description="Fe2OG dioxygenase" evidence="5">
    <location>
        <begin position="188"/>
        <end position="287"/>
    </location>
</feature>
<keyword evidence="4" id="KW-0560">Oxidoreductase</keyword>
<gene>
    <name evidence="6" type="ORF">POM88_049952</name>
</gene>
<dbReference type="InterPro" id="IPR005123">
    <property type="entry name" value="Oxoglu/Fe-dep_dioxygenase_dom"/>
</dbReference>
<name>A0AAD8GZD7_9APIA</name>
<reference evidence="6" key="1">
    <citation type="submission" date="2023-02" db="EMBL/GenBank/DDBJ databases">
        <title>Genome of toxic invasive species Heracleum sosnowskyi carries increased number of genes despite the absence of recent whole-genome duplications.</title>
        <authorList>
            <person name="Schelkunov M."/>
            <person name="Shtratnikova V."/>
            <person name="Makarenko M."/>
            <person name="Klepikova A."/>
            <person name="Omelchenko D."/>
            <person name="Novikova G."/>
            <person name="Obukhova E."/>
            <person name="Bogdanov V."/>
            <person name="Penin A."/>
            <person name="Logacheva M."/>
        </authorList>
    </citation>
    <scope>NUCLEOTIDE SEQUENCE</scope>
    <source>
        <strain evidence="6">Hsosn_3</strain>
        <tissue evidence="6">Leaf</tissue>
    </source>
</reference>
<dbReference type="EMBL" id="JAUIZM010000011">
    <property type="protein sequence ID" value="KAK1356696.1"/>
    <property type="molecule type" value="Genomic_DNA"/>
</dbReference>
<keyword evidence="2 4" id="KW-0479">Metal-binding</keyword>
<dbReference type="Proteomes" id="UP001237642">
    <property type="component" value="Unassembled WGS sequence"/>
</dbReference>
<accession>A0AAD8GZD7</accession>
<dbReference type="Pfam" id="PF03171">
    <property type="entry name" value="2OG-FeII_Oxy"/>
    <property type="match status" value="1"/>
</dbReference>
<dbReference type="GO" id="GO:0046872">
    <property type="term" value="F:metal ion binding"/>
    <property type="evidence" value="ECO:0007669"/>
    <property type="project" value="UniProtKB-KW"/>
</dbReference>
<reference evidence="6" key="2">
    <citation type="submission" date="2023-05" db="EMBL/GenBank/DDBJ databases">
        <authorList>
            <person name="Schelkunov M.I."/>
        </authorList>
    </citation>
    <scope>NUCLEOTIDE SEQUENCE</scope>
    <source>
        <strain evidence="6">Hsosn_3</strain>
        <tissue evidence="6">Leaf</tissue>
    </source>
</reference>
<evidence type="ECO:0000256" key="4">
    <source>
        <dbReference type="RuleBase" id="RU003682"/>
    </source>
</evidence>
<comment type="caution">
    <text evidence="6">The sequence shown here is derived from an EMBL/GenBank/DDBJ whole genome shotgun (WGS) entry which is preliminary data.</text>
</comment>
<dbReference type="AlphaFoldDB" id="A0AAD8GZD7"/>
<dbReference type="Gene3D" id="2.60.120.330">
    <property type="entry name" value="B-lactam Antibiotic, Isopenicillin N Synthase, Chain"/>
    <property type="match status" value="1"/>
</dbReference>
<dbReference type="InterPro" id="IPR027443">
    <property type="entry name" value="IPNS-like_sf"/>
</dbReference>
<evidence type="ECO:0000256" key="2">
    <source>
        <dbReference type="ARBA" id="ARBA00022723"/>
    </source>
</evidence>
<evidence type="ECO:0000259" key="5">
    <source>
        <dbReference type="PROSITE" id="PS51471"/>
    </source>
</evidence>
<dbReference type="PANTHER" id="PTHR47991">
    <property type="entry name" value="OXOGLUTARATE/IRON-DEPENDENT DIOXYGENASE"/>
    <property type="match status" value="1"/>
</dbReference>
<sequence length="333" mass="37048">MGIMESPAGNYASSWFDVQNVPTNYAFPEKDRPGELPPVCLTLPVIDLGNATDADLVNQILKASQEFGFFQVINHGVSDKLLGDTSNVFKDFFEIPVKDNSNSSGKSNWIYVSSTSFDRDGVHLWRENIKHPCNPLKDCMQQWPENPIGYRDVVSIYLSEISKLGTMILDLICKGLGLEVGYFNRLGEVELLSANSYPPCPDPSLTLGLLRHHDPSIITILYQGNVPGLQVMKDRNWITVGAMPNAFVVNIGNQLEIFSNGMLKSVEHRVVTNSSEARLSIAAFINPSPDCIVEPAQALVTELNPARYKPTSYKEFVYINRALGNHTKTLQRE</sequence>
<protein>
    <submittedName>
        <fullName evidence="6">Hyoscyamine 6-dioxygenase-like</fullName>
    </submittedName>
</protein>
<dbReference type="SUPFAM" id="SSF51197">
    <property type="entry name" value="Clavaminate synthase-like"/>
    <property type="match status" value="1"/>
</dbReference>
<evidence type="ECO:0000256" key="1">
    <source>
        <dbReference type="ARBA" id="ARBA00008056"/>
    </source>
</evidence>
<dbReference type="InterPro" id="IPR044861">
    <property type="entry name" value="IPNS-like_FE2OG_OXY"/>
</dbReference>
<organism evidence="6 7">
    <name type="scientific">Heracleum sosnowskyi</name>
    <dbReference type="NCBI Taxonomy" id="360622"/>
    <lineage>
        <taxon>Eukaryota</taxon>
        <taxon>Viridiplantae</taxon>
        <taxon>Streptophyta</taxon>
        <taxon>Embryophyta</taxon>
        <taxon>Tracheophyta</taxon>
        <taxon>Spermatophyta</taxon>
        <taxon>Magnoliopsida</taxon>
        <taxon>eudicotyledons</taxon>
        <taxon>Gunneridae</taxon>
        <taxon>Pentapetalae</taxon>
        <taxon>asterids</taxon>
        <taxon>campanulids</taxon>
        <taxon>Apiales</taxon>
        <taxon>Apiaceae</taxon>
        <taxon>Apioideae</taxon>
        <taxon>apioid superclade</taxon>
        <taxon>Tordylieae</taxon>
        <taxon>Tordyliinae</taxon>
        <taxon>Heracleum</taxon>
    </lineage>
</organism>
<dbReference type="GO" id="GO:0016705">
    <property type="term" value="F:oxidoreductase activity, acting on paired donors, with incorporation or reduction of molecular oxygen"/>
    <property type="evidence" value="ECO:0007669"/>
    <property type="project" value="UniProtKB-ARBA"/>
</dbReference>
<dbReference type="InterPro" id="IPR026992">
    <property type="entry name" value="DIOX_N"/>
</dbReference>
<comment type="similarity">
    <text evidence="1 4">Belongs to the iron/ascorbate-dependent oxidoreductase family.</text>
</comment>
<dbReference type="PROSITE" id="PS51471">
    <property type="entry name" value="FE2OG_OXY"/>
    <property type="match status" value="1"/>
</dbReference>
<keyword evidence="3 4" id="KW-0408">Iron</keyword>
<evidence type="ECO:0000313" key="7">
    <source>
        <dbReference type="Proteomes" id="UP001237642"/>
    </source>
</evidence>
<dbReference type="Pfam" id="PF14226">
    <property type="entry name" value="DIOX_N"/>
    <property type="match status" value="1"/>
</dbReference>
<dbReference type="InterPro" id="IPR050295">
    <property type="entry name" value="Plant_2OG-oxidoreductases"/>
</dbReference>